<accession>A0ABY8G037</accession>
<dbReference type="SUPFAM" id="SSF56300">
    <property type="entry name" value="Metallo-dependent phosphatases"/>
    <property type="match status" value="1"/>
</dbReference>
<feature type="domain" description="Calcineurin-like phosphoesterase" evidence="1">
    <location>
        <begin position="26"/>
        <end position="216"/>
    </location>
</feature>
<dbReference type="Pfam" id="PF00149">
    <property type="entry name" value="Metallophos"/>
    <property type="match status" value="1"/>
</dbReference>
<dbReference type="EC" id="3.1.-.-" evidence="2"/>
<gene>
    <name evidence="2" type="ORF">P7228_03255</name>
</gene>
<organism evidence="2 3">
    <name type="scientific">Altererythrobacter arenosus</name>
    <dbReference type="NCBI Taxonomy" id="3032592"/>
    <lineage>
        <taxon>Bacteria</taxon>
        <taxon>Pseudomonadati</taxon>
        <taxon>Pseudomonadota</taxon>
        <taxon>Alphaproteobacteria</taxon>
        <taxon>Sphingomonadales</taxon>
        <taxon>Erythrobacteraceae</taxon>
        <taxon>Altererythrobacter</taxon>
    </lineage>
</organism>
<dbReference type="InterPro" id="IPR004843">
    <property type="entry name" value="Calcineurin-like_PHP"/>
</dbReference>
<dbReference type="GO" id="GO:0016787">
    <property type="term" value="F:hydrolase activity"/>
    <property type="evidence" value="ECO:0007669"/>
    <property type="project" value="UniProtKB-KW"/>
</dbReference>
<evidence type="ECO:0000259" key="1">
    <source>
        <dbReference type="Pfam" id="PF00149"/>
    </source>
</evidence>
<dbReference type="InterPro" id="IPR029052">
    <property type="entry name" value="Metallo-depent_PP-like"/>
</dbReference>
<dbReference type="PANTHER" id="PTHR42850:SF4">
    <property type="entry name" value="ZINC-DEPENDENT ENDOPOLYPHOSPHATASE"/>
    <property type="match status" value="1"/>
</dbReference>
<proteinExistence type="predicted"/>
<protein>
    <submittedName>
        <fullName evidence="2">Metallophosphoesterase family protein</fullName>
        <ecNumber evidence="2">3.1.-.-</ecNumber>
    </submittedName>
</protein>
<keyword evidence="3" id="KW-1185">Reference proteome</keyword>
<dbReference type="CDD" id="cd00144">
    <property type="entry name" value="MPP_PPP_family"/>
    <property type="match status" value="1"/>
</dbReference>
<dbReference type="InterPro" id="IPR050126">
    <property type="entry name" value="Ap4A_hydrolase"/>
</dbReference>
<evidence type="ECO:0000313" key="2">
    <source>
        <dbReference type="EMBL" id="WFL79006.1"/>
    </source>
</evidence>
<dbReference type="Proteomes" id="UP001215827">
    <property type="component" value="Chromosome"/>
</dbReference>
<keyword evidence="2" id="KW-0378">Hydrolase</keyword>
<reference evidence="2 3" key="1">
    <citation type="submission" date="2023-03" db="EMBL/GenBank/DDBJ databases">
        <title>Altererythrobacter sp. CAU 1644 isolated from sand.</title>
        <authorList>
            <person name="Kim W."/>
        </authorList>
    </citation>
    <scope>NUCLEOTIDE SEQUENCE [LARGE SCALE GENOMIC DNA]</scope>
    <source>
        <strain evidence="2 3">CAU 1644</strain>
    </source>
</reference>
<dbReference type="Gene3D" id="3.60.21.10">
    <property type="match status" value="1"/>
</dbReference>
<dbReference type="EMBL" id="CP121106">
    <property type="protein sequence ID" value="WFL79006.1"/>
    <property type="molecule type" value="Genomic_DNA"/>
</dbReference>
<evidence type="ECO:0000313" key="3">
    <source>
        <dbReference type="Proteomes" id="UP001215827"/>
    </source>
</evidence>
<sequence length="268" mass="30489">MFEPLRKIFRSTAPQADMPCVPDGQRYYVVGDIHGRLDLLEKLADAIEDDDRRAGTAETTVVLLGDLVDRGPESAGVLRFAREWQARRLVRILAGNHEEMFLESFVDQEVLRHFLKHGGRETILSYGIPRSEFNGLSMDELFEKLPELVPQIDRDFMMGFEELIVAGDYAFVHAGIDPTRPLDQQKRRDMLWIRDRFLRHEGALPKVIVHGHTIFDEVHDCGNRIGIDTGAFRSGILTALVLEGDRRRTIQSVEVEDRIVIENEGVAA</sequence>
<name>A0ABY8G037_9SPHN</name>
<dbReference type="PANTHER" id="PTHR42850">
    <property type="entry name" value="METALLOPHOSPHOESTERASE"/>
    <property type="match status" value="1"/>
</dbReference>